<evidence type="ECO:0000313" key="3">
    <source>
        <dbReference type="Proteomes" id="UP000184291"/>
    </source>
</evidence>
<organism evidence="2 3">
    <name type="scientific">Actinomyces glycerinitolerans</name>
    <dbReference type="NCBI Taxonomy" id="1892869"/>
    <lineage>
        <taxon>Bacteria</taxon>
        <taxon>Bacillati</taxon>
        <taxon>Actinomycetota</taxon>
        <taxon>Actinomycetes</taxon>
        <taxon>Actinomycetales</taxon>
        <taxon>Actinomycetaceae</taxon>
        <taxon>Actinomyces</taxon>
    </lineage>
</organism>
<dbReference type="EMBL" id="FQTT01000010">
    <property type="protein sequence ID" value="SHE25425.1"/>
    <property type="molecule type" value="Genomic_DNA"/>
</dbReference>
<accession>A0A1M4RZL7</accession>
<name>A0A1M4RZL7_9ACTO</name>
<evidence type="ECO:0000256" key="1">
    <source>
        <dbReference type="SAM" id="MobiDB-lite"/>
    </source>
</evidence>
<dbReference type="Proteomes" id="UP000184291">
    <property type="component" value="Unassembled WGS sequence"/>
</dbReference>
<protein>
    <submittedName>
        <fullName evidence="2">Uncharacterized protein</fullName>
    </submittedName>
</protein>
<feature type="region of interest" description="Disordered" evidence="1">
    <location>
        <begin position="17"/>
        <end position="43"/>
    </location>
</feature>
<dbReference type="Pfam" id="PF19524">
    <property type="entry name" value="DUF6054"/>
    <property type="match status" value="1"/>
</dbReference>
<dbReference type="AlphaFoldDB" id="A0A1M4RZL7"/>
<reference evidence="3" key="1">
    <citation type="submission" date="2016-09" db="EMBL/GenBank/DDBJ databases">
        <authorList>
            <person name="Strepis N."/>
        </authorList>
    </citation>
    <scope>NUCLEOTIDE SEQUENCE [LARGE SCALE GENOMIC DNA]</scope>
</reference>
<proteinExistence type="predicted"/>
<sequence>MPLFAVGVSRVESGRLRNKGGAGACRPSSQGPVTPESSPLRGRSELAHTVTQSYRLAASVTACSIHVLYSMGIQMSVYTRSLIGPYDELIPFLTDSIVGQSISASEEPSADVRTAAGRVAVRAFERYSWTGSNRVGMTLTAVEDGDAVHVVGITVGGSQALFMKINTFGEEAFLETLASACTAWESKRGALPQR</sequence>
<gene>
    <name evidence="2" type="ORF">ACGLYG10_1641</name>
</gene>
<keyword evidence="3" id="KW-1185">Reference proteome</keyword>
<feature type="compositionally biased region" description="Polar residues" evidence="1">
    <location>
        <begin position="27"/>
        <end position="37"/>
    </location>
</feature>
<evidence type="ECO:0000313" key="2">
    <source>
        <dbReference type="EMBL" id="SHE25425.1"/>
    </source>
</evidence>
<dbReference type="InterPro" id="IPR046117">
    <property type="entry name" value="DUF6054"/>
</dbReference>